<dbReference type="STRING" id="1283841.A0A084QI04"/>
<keyword evidence="4" id="KW-1185">Reference proteome</keyword>
<dbReference type="InterPro" id="IPR005135">
    <property type="entry name" value="Endo/exonuclease/phosphatase"/>
</dbReference>
<gene>
    <name evidence="3" type="ORF">S40285_04116</name>
</gene>
<evidence type="ECO:0000313" key="4">
    <source>
        <dbReference type="Proteomes" id="UP000028524"/>
    </source>
</evidence>
<evidence type="ECO:0000259" key="2">
    <source>
        <dbReference type="Pfam" id="PF03372"/>
    </source>
</evidence>
<dbReference type="PANTHER" id="PTHR42834">
    <property type="entry name" value="ENDONUCLEASE/EXONUCLEASE/PHOSPHATASE FAMILY PROTEIN (AFU_ORTHOLOGUE AFUA_3G09210)"/>
    <property type="match status" value="1"/>
</dbReference>
<dbReference type="HOGENOM" id="CLU_003608_0_0_1"/>
<dbReference type="InterPro" id="IPR036691">
    <property type="entry name" value="Endo/exonu/phosph_ase_sf"/>
</dbReference>
<dbReference type="OrthoDB" id="47488at2759"/>
<dbReference type="PANTHER" id="PTHR42834:SF1">
    <property type="entry name" value="ENDONUCLEASE_EXONUCLEASE_PHOSPHATASE FAMILY PROTEIN (AFU_ORTHOLOGUE AFUA_3G09210)"/>
    <property type="match status" value="1"/>
</dbReference>
<dbReference type="Pfam" id="PF03372">
    <property type="entry name" value="Exo_endo_phos"/>
    <property type="match status" value="1"/>
</dbReference>
<dbReference type="InParanoid" id="A0A084QI04"/>
<evidence type="ECO:0000313" key="3">
    <source>
        <dbReference type="EMBL" id="KFA63589.1"/>
    </source>
</evidence>
<dbReference type="Proteomes" id="UP000028524">
    <property type="component" value="Unassembled WGS sequence"/>
</dbReference>
<organism evidence="3 4">
    <name type="scientific">Stachybotrys chlorohalonatus (strain IBT 40285)</name>
    <dbReference type="NCBI Taxonomy" id="1283841"/>
    <lineage>
        <taxon>Eukaryota</taxon>
        <taxon>Fungi</taxon>
        <taxon>Dikarya</taxon>
        <taxon>Ascomycota</taxon>
        <taxon>Pezizomycotina</taxon>
        <taxon>Sordariomycetes</taxon>
        <taxon>Hypocreomycetidae</taxon>
        <taxon>Hypocreales</taxon>
        <taxon>Stachybotryaceae</taxon>
        <taxon>Stachybotrys</taxon>
    </lineage>
</organism>
<feature type="chain" id="PRO_5001779330" description="Endonuclease/exonuclease/phosphatase domain-containing protein" evidence="1">
    <location>
        <begin position="18"/>
        <end position="610"/>
    </location>
</feature>
<evidence type="ECO:0000256" key="1">
    <source>
        <dbReference type="SAM" id="SignalP"/>
    </source>
</evidence>
<feature type="domain" description="Endonuclease/exonuclease/phosphatase" evidence="2">
    <location>
        <begin position="298"/>
        <end position="597"/>
    </location>
</feature>
<reference evidence="3 4" key="1">
    <citation type="journal article" date="2014" name="BMC Genomics">
        <title>Comparative genome sequencing reveals chemotype-specific gene clusters in the toxigenic black mold Stachybotrys.</title>
        <authorList>
            <person name="Semeiks J."/>
            <person name="Borek D."/>
            <person name="Otwinowski Z."/>
            <person name="Grishin N.V."/>
        </authorList>
    </citation>
    <scope>NUCLEOTIDE SEQUENCE [LARGE SCALE GENOMIC DNA]</scope>
    <source>
        <strain evidence="3 4">IBT 40285</strain>
    </source>
</reference>
<dbReference type="GO" id="GO:0003824">
    <property type="term" value="F:catalytic activity"/>
    <property type="evidence" value="ECO:0007669"/>
    <property type="project" value="InterPro"/>
</dbReference>
<name>A0A084QI04_STAC4</name>
<dbReference type="OMA" id="LWVTVKP"/>
<dbReference type="EMBL" id="KL660735">
    <property type="protein sequence ID" value="KFA63589.1"/>
    <property type="molecule type" value="Genomic_DNA"/>
</dbReference>
<feature type="signal peptide" evidence="1">
    <location>
        <begin position="1"/>
        <end position="17"/>
    </location>
</feature>
<protein>
    <recommendedName>
        <fullName evidence="2">Endonuclease/exonuclease/phosphatase domain-containing protein</fullName>
    </recommendedName>
</protein>
<dbReference type="CDD" id="cd04486">
    <property type="entry name" value="YhcR_OBF_like"/>
    <property type="match status" value="1"/>
</dbReference>
<keyword evidence="1" id="KW-0732">Signal</keyword>
<proteinExistence type="predicted"/>
<accession>A0A084QI04</accession>
<dbReference type="SUPFAM" id="SSF56219">
    <property type="entry name" value="DNase I-like"/>
    <property type="match status" value="1"/>
</dbReference>
<sequence>MLKAVVPFVAAAATAAAVTIAEINGNTFLSPLQNTNVTGVVGLVTAINNQGVFLRSTEPDEDPATSEGLYVYGGSLRNQVQVGDIISINGRVLEYRSNNQQGYLTELSAPSGLSIVSSGNEVTPLVIGVDTLSPPTEQFSSLDGGDVFAVPNAVTTISASNPVLDPTTYGLDFWESLVGELVTIKDAIQIGRPNQYGDVWVRGNWTATGINSQGGLTMLEGDANPEAIIIGTPLDGSRNPDDTKMGDYLGDITGIVYNAFGFYRVLPVTRVAPITNSTADFPPVTFESNGTCKGITVASYNARNLEPNSPHMPAVAEQIVTKMRTPDVVFLQEVQDDSGEANDGTVSAEVTLTTLATIIEELSGVVYNFTEVVGVNNQDGGAPGGNIRVAYLYRPDVVELYQPNLGGALDANAVLEGANGEGPVLQYNPGRIDPSNSAFSNSRKPIAAMWRTVRGTGKLFFTVNVHFGSKGGSSTLHGDPRPPINNGVDNRFSQSEITANFIAEILALDPTARIISAGDYNEFTQVLPIQNFLSVSGLVDLEEVVGIEPTDRYTYLFDNNCQALDHMFVSPSVGRGALYEHLHLNTWQNYDDQVSDHDPSVAKFNLCGCS</sequence>
<dbReference type="Gene3D" id="3.60.10.10">
    <property type="entry name" value="Endonuclease/exonuclease/phosphatase"/>
    <property type="match status" value="1"/>
</dbReference>
<dbReference type="AlphaFoldDB" id="A0A084QI04"/>